<dbReference type="GO" id="GO:0016757">
    <property type="term" value="F:glycosyltransferase activity"/>
    <property type="evidence" value="ECO:0007669"/>
    <property type="project" value="UniProtKB-KW"/>
</dbReference>
<dbReference type="PANTHER" id="PTHR43685:SF5">
    <property type="entry name" value="GLYCOSYLTRANSFERASE EPSE-RELATED"/>
    <property type="match status" value="1"/>
</dbReference>
<accession>A0A023CXL9</accession>
<dbReference type="Proteomes" id="UP000050961">
    <property type="component" value="Unassembled WGS sequence"/>
</dbReference>
<proteinExistence type="inferred from homology"/>
<keyword evidence="2" id="KW-0328">Glycosyltransferase</keyword>
<protein>
    <submittedName>
        <fullName evidence="5">Glycosyltransferase</fullName>
    </submittedName>
</protein>
<comment type="similarity">
    <text evidence="1">Belongs to the glycosyltransferase 2 family.</text>
</comment>
<dbReference type="Gene3D" id="3.90.550.10">
    <property type="entry name" value="Spore Coat Polysaccharide Biosynthesis Protein SpsA, Chain A"/>
    <property type="match status" value="1"/>
</dbReference>
<evidence type="ECO:0000256" key="3">
    <source>
        <dbReference type="ARBA" id="ARBA00022679"/>
    </source>
</evidence>
<organism evidence="5 6">
    <name type="scientific">Liquorilactobacillus sucicola DSM 21376 = JCM 15457</name>
    <dbReference type="NCBI Taxonomy" id="1423806"/>
    <lineage>
        <taxon>Bacteria</taxon>
        <taxon>Bacillati</taxon>
        <taxon>Bacillota</taxon>
        <taxon>Bacilli</taxon>
        <taxon>Lactobacillales</taxon>
        <taxon>Lactobacillaceae</taxon>
        <taxon>Liquorilactobacillus</taxon>
    </lineage>
</organism>
<evidence type="ECO:0000259" key="4">
    <source>
        <dbReference type="Pfam" id="PF00535"/>
    </source>
</evidence>
<dbReference type="InterPro" id="IPR029044">
    <property type="entry name" value="Nucleotide-diphossugar_trans"/>
</dbReference>
<dbReference type="EMBL" id="AYZF01000013">
    <property type="protein sequence ID" value="KRN06317.1"/>
    <property type="molecule type" value="Genomic_DNA"/>
</dbReference>
<name>A0A023CXL9_9LACO</name>
<dbReference type="InterPro" id="IPR050834">
    <property type="entry name" value="Glycosyltransf_2"/>
</dbReference>
<sequence length="277" mass="32136">MAVESGNYSILLSVYEKEQPAFFLKALESVLEQSVLPRQLVLVEDGLLPKELDTVIMSFSTRAAFEVTLVKLDRIYDLGTALNIGLKHCRYDFVARIDSDDINLPNRMEKQLDFLKENQTVAVVGTYIQEFYELNGNIKKLKIRKVPLTPTETARFSKKRNPMNHMSVMFRKESIVNSGGYKKMLHFEDYFLWLRVLDKGYQLANLAEVMVLARTGDKFYAKRTGWKYFCEEVSFQKTVLAHNFVSLQQFFMNVMTRGIVRLLPAGMIRLVYKLIRN</sequence>
<evidence type="ECO:0000256" key="2">
    <source>
        <dbReference type="ARBA" id="ARBA00022676"/>
    </source>
</evidence>
<comment type="caution">
    <text evidence="5">The sequence shown here is derived from an EMBL/GenBank/DDBJ whole genome shotgun (WGS) entry which is preliminary data.</text>
</comment>
<dbReference type="STRING" id="1423806.FD15_GL001519"/>
<gene>
    <name evidence="5" type="ORF">FD15_GL001519</name>
</gene>
<dbReference type="Pfam" id="PF00535">
    <property type="entry name" value="Glycos_transf_2"/>
    <property type="match status" value="1"/>
</dbReference>
<dbReference type="PANTHER" id="PTHR43685">
    <property type="entry name" value="GLYCOSYLTRANSFERASE"/>
    <property type="match status" value="1"/>
</dbReference>
<feature type="domain" description="Glycosyltransferase 2-like" evidence="4">
    <location>
        <begin position="9"/>
        <end position="171"/>
    </location>
</feature>
<keyword evidence="3 5" id="KW-0808">Transferase</keyword>
<dbReference type="eggNOG" id="COG1215">
    <property type="taxonomic scope" value="Bacteria"/>
</dbReference>
<evidence type="ECO:0000256" key="1">
    <source>
        <dbReference type="ARBA" id="ARBA00006739"/>
    </source>
</evidence>
<dbReference type="SUPFAM" id="SSF53448">
    <property type="entry name" value="Nucleotide-diphospho-sugar transferases"/>
    <property type="match status" value="1"/>
</dbReference>
<dbReference type="InterPro" id="IPR001173">
    <property type="entry name" value="Glyco_trans_2-like"/>
</dbReference>
<keyword evidence="6" id="KW-1185">Reference proteome</keyword>
<evidence type="ECO:0000313" key="6">
    <source>
        <dbReference type="Proteomes" id="UP000050961"/>
    </source>
</evidence>
<dbReference type="PATRIC" id="fig|1423806.3.peg.1539"/>
<evidence type="ECO:0000313" key="5">
    <source>
        <dbReference type="EMBL" id="KRN06317.1"/>
    </source>
</evidence>
<dbReference type="AlphaFoldDB" id="A0A023CXL9"/>
<reference evidence="5 6" key="1">
    <citation type="journal article" date="2015" name="Genome Announc.">
        <title>Expanding the biotechnology potential of lactobacilli through comparative genomics of 213 strains and associated genera.</title>
        <authorList>
            <person name="Sun Z."/>
            <person name="Harris H.M."/>
            <person name="McCann A."/>
            <person name="Guo C."/>
            <person name="Argimon S."/>
            <person name="Zhang W."/>
            <person name="Yang X."/>
            <person name="Jeffery I.B."/>
            <person name="Cooney J.C."/>
            <person name="Kagawa T.F."/>
            <person name="Liu W."/>
            <person name="Song Y."/>
            <person name="Salvetti E."/>
            <person name="Wrobel A."/>
            <person name="Rasinkangas P."/>
            <person name="Parkhill J."/>
            <person name="Rea M.C."/>
            <person name="O'Sullivan O."/>
            <person name="Ritari J."/>
            <person name="Douillard F.P."/>
            <person name="Paul Ross R."/>
            <person name="Yang R."/>
            <person name="Briner A.E."/>
            <person name="Felis G.E."/>
            <person name="de Vos W.M."/>
            <person name="Barrangou R."/>
            <person name="Klaenhammer T.R."/>
            <person name="Caufield P.W."/>
            <person name="Cui Y."/>
            <person name="Zhang H."/>
            <person name="O'Toole P.W."/>
        </authorList>
    </citation>
    <scope>NUCLEOTIDE SEQUENCE [LARGE SCALE GENOMIC DNA]</scope>
    <source>
        <strain evidence="5 6">DSM 21376</strain>
    </source>
</reference>